<sequence length="328" mass="37162">MLWILVMAISAEATRKPKVYQVNLSNPPLTRWTHIQAEYASEIKVFAENYAAQVSKDELEGIVVLLENGYLTKEFSEELHGLANTVNITYNQAVFLNFMYEWNAYCTSIVVRLTNGTVIHGRNLDYMSSTFLMDTTVQIQVYKGTKYLYTSVGFAWYLGVGTGIGPGYSVSQNQRSQGGRDETFEALAKGYQGDLWVLRQSFINFQRYDEAMWYLSNIKVAASTYYIVAGLEQGSILVRNRDDIAGSMMLNDENWYLVQTNSDPWLKDPDGRRLTAMKKLDSIGQKNMNVDQLLGVLQTFPVINPTTVFTTIMVPESGYLNTTIYTSD</sequence>
<dbReference type="InterPro" id="IPR029130">
    <property type="entry name" value="Acid_ceramidase_N"/>
</dbReference>
<name>A0A1R2CS39_9CILI</name>
<comment type="caution">
    <text evidence="2">The sequence shown here is derived from an EMBL/GenBank/DDBJ whole genome shotgun (WGS) entry which is preliminary data.</text>
</comment>
<accession>A0A1R2CS39</accession>
<dbReference type="GO" id="GO:0016810">
    <property type="term" value="F:hydrolase activity, acting on carbon-nitrogen (but not peptide) bonds"/>
    <property type="evidence" value="ECO:0007669"/>
    <property type="project" value="TreeGrafter"/>
</dbReference>
<dbReference type="EMBL" id="MPUH01000074">
    <property type="protein sequence ID" value="OMJ91821.1"/>
    <property type="molecule type" value="Genomic_DNA"/>
</dbReference>
<organism evidence="2 3">
    <name type="scientific">Stentor coeruleus</name>
    <dbReference type="NCBI Taxonomy" id="5963"/>
    <lineage>
        <taxon>Eukaryota</taxon>
        <taxon>Sar</taxon>
        <taxon>Alveolata</taxon>
        <taxon>Ciliophora</taxon>
        <taxon>Postciliodesmatophora</taxon>
        <taxon>Heterotrichea</taxon>
        <taxon>Heterotrichida</taxon>
        <taxon>Stentoridae</taxon>
        <taxon>Stentor</taxon>
    </lineage>
</organism>
<dbReference type="AlphaFoldDB" id="A0A1R2CS39"/>
<evidence type="ECO:0000313" key="3">
    <source>
        <dbReference type="Proteomes" id="UP000187209"/>
    </source>
</evidence>
<keyword evidence="3" id="KW-1185">Reference proteome</keyword>
<proteinExistence type="predicted"/>
<protein>
    <recommendedName>
        <fullName evidence="1">Acid ceramidase N-terminal domain-containing protein</fullName>
    </recommendedName>
</protein>
<dbReference type="PANTHER" id="PTHR28583:SF4">
    <property type="entry name" value="N-ACYLETHANOLAMINE-HYDROLYZING ACID AMIDASE"/>
    <property type="match status" value="1"/>
</dbReference>
<dbReference type="Proteomes" id="UP000187209">
    <property type="component" value="Unassembled WGS sequence"/>
</dbReference>
<evidence type="ECO:0000313" key="2">
    <source>
        <dbReference type="EMBL" id="OMJ91821.1"/>
    </source>
</evidence>
<dbReference type="Gene3D" id="3.60.60.10">
    <property type="entry name" value="Penicillin V Acylase, Chain A"/>
    <property type="match status" value="1"/>
</dbReference>
<reference evidence="2 3" key="1">
    <citation type="submission" date="2016-11" db="EMBL/GenBank/DDBJ databases">
        <title>The macronuclear genome of Stentor coeruleus: a giant cell with tiny introns.</title>
        <authorList>
            <person name="Slabodnick M."/>
            <person name="Ruby J.G."/>
            <person name="Reiff S.B."/>
            <person name="Swart E.C."/>
            <person name="Gosai S."/>
            <person name="Prabakaran S."/>
            <person name="Witkowska E."/>
            <person name="Larue G.E."/>
            <person name="Fisher S."/>
            <person name="Freeman R.M."/>
            <person name="Gunawardena J."/>
            <person name="Chu W."/>
            <person name="Stover N.A."/>
            <person name="Gregory B.D."/>
            <person name="Nowacki M."/>
            <person name="Derisi J."/>
            <person name="Roy S.W."/>
            <person name="Marshall W.F."/>
            <person name="Sood P."/>
        </authorList>
    </citation>
    <scope>NUCLEOTIDE SEQUENCE [LARGE SCALE GENOMIC DNA]</scope>
    <source>
        <strain evidence="2">WM001</strain>
    </source>
</reference>
<dbReference type="Pfam" id="PF15508">
    <property type="entry name" value="NAAA-beta"/>
    <property type="match status" value="1"/>
</dbReference>
<dbReference type="PANTHER" id="PTHR28583">
    <property type="entry name" value="ACID AMIDASE"/>
    <property type="match status" value="1"/>
</dbReference>
<feature type="domain" description="Acid ceramidase N-terminal" evidence="1">
    <location>
        <begin position="16"/>
        <end position="52"/>
    </location>
</feature>
<gene>
    <name evidence="2" type="ORF">SteCoe_5612</name>
</gene>
<dbReference type="OrthoDB" id="311200at2759"/>
<evidence type="ECO:0000259" key="1">
    <source>
        <dbReference type="Pfam" id="PF15508"/>
    </source>
</evidence>